<dbReference type="KEGG" id="vg:65130474"/>
<proteinExistence type="predicted"/>
<accession>A0A7M1RZS0</accession>
<organism evidence="1 2">
    <name type="scientific">uncultured phage cr271_1</name>
    <dbReference type="NCBI Taxonomy" id="2772078"/>
    <lineage>
        <taxon>Viruses</taxon>
        <taxon>Duplodnaviria</taxon>
        <taxon>Heunggongvirae</taxon>
        <taxon>Uroviricota</taxon>
        <taxon>Caudoviricetes</taxon>
        <taxon>Crassvirales</taxon>
        <taxon>Intestiviridae</taxon>
        <taxon>Obtuvirinae</taxon>
        <taxon>Hacihdavirus</taxon>
        <taxon>Hacihdavirus animalis</taxon>
    </lineage>
</organism>
<sequence>MITQEFIIDRRYWKVYVYYDVTSKNATEIVTKLHEIGLPRSYIASAYATLNSNKLNQGLTQTNNRYKTSVIVFTKTSNASQFINSFVHEIGHLSNHIAVTYNLDLNGEEVQYIAGDIAQQMFKRCHTLMCDYCREY</sequence>
<keyword evidence="2" id="KW-1185">Reference proteome</keyword>
<name>A0A7M1RZS0_9CAUD</name>
<dbReference type="Proteomes" id="UP000593898">
    <property type="component" value="Segment"/>
</dbReference>
<dbReference type="EMBL" id="MT774394">
    <property type="protein sequence ID" value="QOR59858.1"/>
    <property type="molecule type" value="Genomic_DNA"/>
</dbReference>
<dbReference type="RefSeq" id="YP_010112016.1">
    <property type="nucleotide sequence ID" value="NC_055887.1"/>
</dbReference>
<reference evidence="1 2" key="1">
    <citation type="submission" date="2020-07" db="EMBL/GenBank/DDBJ databases">
        <title>Taxonomic proposal: Crassvirales, a new order of highly abundant and diverse bacterial viruses.</title>
        <authorList>
            <person name="Shkoporov A.N."/>
            <person name="Stockdale S.R."/>
            <person name="Guerin E."/>
            <person name="Ross R.P."/>
            <person name="Hill C."/>
        </authorList>
    </citation>
    <scope>NUCLEOTIDE SEQUENCE [LARGE SCALE GENOMIC DNA]</scope>
</reference>
<dbReference type="GeneID" id="65130474"/>
<protein>
    <recommendedName>
        <fullName evidence="3">IrrE N-terminal-like domain-containing protein</fullName>
    </recommendedName>
</protein>
<evidence type="ECO:0000313" key="1">
    <source>
        <dbReference type="EMBL" id="QOR59858.1"/>
    </source>
</evidence>
<evidence type="ECO:0008006" key="3">
    <source>
        <dbReference type="Google" id="ProtNLM"/>
    </source>
</evidence>
<evidence type="ECO:0000313" key="2">
    <source>
        <dbReference type="Proteomes" id="UP000593898"/>
    </source>
</evidence>